<dbReference type="InterPro" id="IPR034032">
    <property type="entry name" value="Zn_MMP-like_bac"/>
</dbReference>
<dbReference type="CDD" id="cd04276">
    <property type="entry name" value="ZnMc_MMP_like_2"/>
    <property type="match status" value="1"/>
</dbReference>
<feature type="chain" id="PRO_5045212637" evidence="1">
    <location>
        <begin position="31"/>
        <end position="839"/>
    </location>
</feature>
<dbReference type="SUPFAM" id="SSF55486">
    <property type="entry name" value="Metalloproteases ('zincins'), catalytic domain"/>
    <property type="match status" value="1"/>
</dbReference>
<sequence>MAVSFRGRASAALLLSLGLAAGSAGPAVSAQPPASVPRAVQEPALFTLLPAGKGGLPVRLPAAGPDGVIARYLYTPSIAGGLGAPSIGLDRARLGQTQILLFRKVGNRVFAEFENLRFRALSGDAGEEQAVRRSFSNSPVWSGDIVEENAQGIVVDLGGFVMRDAFNVAGRLKAAQAGAFRIDPKLSYIDRGQSMAFPGNVEFEAALTFTSADPGRDLQRVVPDGRALTVRMHHSFIRLPDAGFHPRPHDPRTGTSVQVIRNDYSADVDQPVVTRLARRFRLEKIDPAAARSRVKKPIVFYVDRAAPGPIRTALMEGAQWWAQAFDAAGFIDAFQVKLLPEGANPMDARYNVIAWVHRETRAWSTGSTIVDPRTGEIVRGVVQLGSLRAWQDKLIFEGLAGAAHEGTGAADDPVELVRARLRQLAVHEVGHALGLSHNFAGSTFANRASVMDYPAPRIGITDGKLDFSDAYATGVGAWDRFAVQWLYGEFAPGTDEASALDALAREAQAKGYRFVADGDTRGDGDAQPWGAMWDDGTDAVAGLEHVLQVRRIALERFGLDNLPDGAAAAGLQRMLVPVYLFHRYEVTAASKLVGGVDYSYAVKGDGHELASVVPAERQRAALEALVGTLDPAVLDLPDRLIPLLSSVQSGTPDRQFEIELLPGRTAAAFDWGRAAEVAADGTYAALLAPERLNRLVQQSAADPAQLSLTEMLGRIENAVMEQPAASERQAEIRRHVRARYGLRLIALTQDKRLSSTAMAVVEAEMAHFARRLQRCGKGGIEGDHCRYLAALLTAAPDARAKLAEPVAPPPEIPPGAPIGSNEDCWFCATSALAPGKGHN</sequence>
<keyword evidence="4" id="KW-0482">Metalloprotease</keyword>
<dbReference type="Proteomes" id="UP001202281">
    <property type="component" value="Unassembled WGS sequence"/>
</dbReference>
<proteinExistence type="predicted"/>
<accession>A0ABT0BM09</accession>
<keyword evidence="5" id="KW-1185">Reference proteome</keyword>
<gene>
    <name evidence="4" type="ORF">MTR66_02820</name>
</gene>
<dbReference type="Pfam" id="PF17148">
    <property type="entry name" value="DUF5117"/>
    <property type="match status" value="1"/>
</dbReference>
<reference evidence="4 5" key="1">
    <citation type="submission" date="2022-04" db="EMBL/GenBank/DDBJ databases">
        <title>Identification of a novel bacterium isolated from mangrove sediments.</title>
        <authorList>
            <person name="Pan X."/>
        </authorList>
    </citation>
    <scope>NUCLEOTIDE SEQUENCE [LARGE SCALE GENOMIC DNA]</scope>
    <source>
        <strain evidence="4 5">B2638</strain>
    </source>
</reference>
<dbReference type="InterPro" id="IPR024079">
    <property type="entry name" value="MetalloPept_cat_dom_sf"/>
</dbReference>
<evidence type="ECO:0000313" key="5">
    <source>
        <dbReference type="Proteomes" id="UP001202281"/>
    </source>
</evidence>
<evidence type="ECO:0000259" key="2">
    <source>
        <dbReference type="Pfam" id="PF16313"/>
    </source>
</evidence>
<feature type="domain" description="DUF5117" evidence="3">
    <location>
        <begin position="95"/>
        <end position="284"/>
    </location>
</feature>
<dbReference type="PANTHER" id="PTHR38478:SF1">
    <property type="entry name" value="ZINC DEPENDENT METALLOPROTEASE DOMAIN LIPOPROTEIN"/>
    <property type="match status" value="1"/>
</dbReference>
<keyword evidence="1" id="KW-0732">Signal</keyword>
<feature type="signal peptide" evidence="1">
    <location>
        <begin position="1"/>
        <end position="30"/>
    </location>
</feature>
<dbReference type="Pfam" id="PF16313">
    <property type="entry name" value="DUF4953"/>
    <property type="match status" value="1"/>
</dbReference>
<dbReference type="InterPro" id="IPR032534">
    <property type="entry name" value="EcxA_zinc-bd"/>
</dbReference>
<dbReference type="EMBL" id="JALHLG010000003">
    <property type="protein sequence ID" value="MCJ2185744.1"/>
    <property type="molecule type" value="Genomic_DNA"/>
</dbReference>
<feature type="domain" description="EcxA zinc-binding" evidence="2">
    <location>
        <begin position="411"/>
        <end position="723"/>
    </location>
</feature>
<keyword evidence="4" id="KW-0645">Protease</keyword>
<protein>
    <submittedName>
        <fullName evidence="4">Zinc-dependent metalloprotease</fullName>
    </submittedName>
</protein>
<dbReference type="GO" id="GO:0008237">
    <property type="term" value="F:metallopeptidase activity"/>
    <property type="evidence" value="ECO:0007669"/>
    <property type="project" value="UniProtKB-KW"/>
</dbReference>
<name>A0ABT0BM09_9SPHN</name>
<evidence type="ECO:0000259" key="3">
    <source>
        <dbReference type="Pfam" id="PF17148"/>
    </source>
</evidence>
<dbReference type="Gene3D" id="3.40.390.10">
    <property type="entry name" value="Collagenase (Catalytic Domain)"/>
    <property type="match status" value="1"/>
</dbReference>
<dbReference type="PANTHER" id="PTHR38478">
    <property type="entry name" value="PEPTIDASE M1A AND M12B"/>
    <property type="match status" value="1"/>
</dbReference>
<organism evidence="4 5">
    <name type="scientific">Novosphingobium beihaiensis</name>
    <dbReference type="NCBI Taxonomy" id="2930389"/>
    <lineage>
        <taxon>Bacteria</taxon>
        <taxon>Pseudomonadati</taxon>
        <taxon>Pseudomonadota</taxon>
        <taxon>Alphaproteobacteria</taxon>
        <taxon>Sphingomonadales</taxon>
        <taxon>Sphingomonadaceae</taxon>
        <taxon>Novosphingobium</taxon>
    </lineage>
</organism>
<dbReference type="RefSeq" id="WP_243917703.1">
    <property type="nucleotide sequence ID" value="NZ_JALHLG010000003.1"/>
</dbReference>
<comment type="caution">
    <text evidence="4">The sequence shown here is derived from an EMBL/GenBank/DDBJ whole genome shotgun (WGS) entry which is preliminary data.</text>
</comment>
<dbReference type="InterPro" id="IPR033413">
    <property type="entry name" value="DUF5117"/>
</dbReference>
<evidence type="ECO:0000256" key="1">
    <source>
        <dbReference type="SAM" id="SignalP"/>
    </source>
</evidence>
<keyword evidence="4" id="KW-0378">Hydrolase</keyword>
<evidence type="ECO:0000313" key="4">
    <source>
        <dbReference type="EMBL" id="MCJ2185744.1"/>
    </source>
</evidence>